<evidence type="ECO:0000313" key="5">
    <source>
        <dbReference type="Proteomes" id="UP001332192"/>
    </source>
</evidence>
<feature type="domain" description="ABC transporter" evidence="3">
    <location>
        <begin position="11"/>
        <end position="226"/>
    </location>
</feature>
<organism evidence="4 5">
    <name type="scientific">Carboxydichorda subterranea</name>
    <dbReference type="NCBI Taxonomy" id="3109565"/>
    <lineage>
        <taxon>Bacteria</taxon>
        <taxon>Bacillati</taxon>
        <taxon>Bacillota</taxon>
        <taxon>Limnochordia</taxon>
        <taxon>Limnochordales</taxon>
        <taxon>Geochordaceae</taxon>
        <taxon>Carboxydichorda</taxon>
    </lineage>
</organism>
<dbReference type="RefSeq" id="WP_324718256.1">
    <property type="nucleotide sequence ID" value="NZ_CP141615.1"/>
</dbReference>
<dbReference type="InterPro" id="IPR003593">
    <property type="entry name" value="AAA+_ATPase"/>
</dbReference>
<dbReference type="PANTHER" id="PTHR43119:SF1">
    <property type="entry name" value="ABC TRANSPORTER DOMAIN-CONTAINING PROTEIN"/>
    <property type="match status" value="1"/>
</dbReference>
<evidence type="ECO:0000313" key="4">
    <source>
        <dbReference type="EMBL" id="WRP18986.1"/>
    </source>
</evidence>
<name>A0ABZ1C1J6_9FIRM</name>
<keyword evidence="2 4" id="KW-0067">ATP-binding</keyword>
<dbReference type="SUPFAM" id="SSF52540">
    <property type="entry name" value="P-loop containing nucleoside triphosphate hydrolases"/>
    <property type="match status" value="1"/>
</dbReference>
<dbReference type="InterPro" id="IPR027417">
    <property type="entry name" value="P-loop_NTPase"/>
</dbReference>
<dbReference type="PANTHER" id="PTHR43119">
    <property type="entry name" value="ABC TRANSPORT PROTEIN ATP-BINDING COMPONENT-RELATED"/>
    <property type="match status" value="1"/>
</dbReference>
<dbReference type="GO" id="GO:0005524">
    <property type="term" value="F:ATP binding"/>
    <property type="evidence" value="ECO:0007669"/>
    <property type="project" value="UniProtKB-KW"/>
</dbReference>
<dbReference type="EMBL" id="CP141615">
    <property type="protein sequence ID" value="WRP18986.1"/>
    <property type="molecule type" value="Genomic_DNA"/>
</dbReference>
<keyword evidence="5" id="KW-1185">Reference proteome</keyword>
<dbReference type="Pfam" id="PF00005">
    <property type="entry name" value="ABC_tran"/>
    <property type="match status" value="1"/>
</dbReference>
<proteinExistence type="predicted"/>
<sequence>MTSDSACGPVLRFDRLVCEPARGLRRIVASGTVPEGGALVLRGPSGAGKSTLLRALARLVPIVSGRVWLAGRDMGEFSPPLWRRLVHYLAQRPVVFDGSALDNVLVPYRLRIFKDLPPPGRDRVVEAMTRLGLSDPAQDARTLSGGELARVALLRAVFAGPSVLLLDEPTAALDADTRRTVLQFLGTWVKARPGRGLVLVSHVEEDGGAFSPVTAVDLHHNGTGAAP</sequence>
<evidence type="ECO:0000256" key="1">
    <source>
        <dbReference type="ARBA" id="ARBA00022741"/>
    </source>
</evidence>
<dbReference type="InterPro" id="IPR003439">
    <property type="entry name" value="ABC_transporter-like_ATP-bd"/>
</dbReference>
<accession>A0ABZ1C1J6</accession>
<dbReference type="Gene3D" id="3.40.50.300">
    <property type="entry name" value="P-loop containing nucleotide triphosphate hydrolases"/>
    <property type="match status" value="1"/>
</dbReference>
<protein>
    <submittedName>
        <fullName evidence="4">ATP-binding cassette domain-containing protein</fullName>
    </submittedName>
</protein>
<dbReference type="PROSITE" id="PS00211">
    <property type="entry name" value="ABC_TRANSPORTER_1"/>
    <property type="match status" value="1"/>
</dbReference>
<dbReference type="SMART" id="SM00382">
    <property type="entry name" value="AAA"/>
    <property type="match status" value="1"/>
</dbReference>
<reference evidence="4 5" key="1">
    <citation type="journal article" date="2024" name="Front. Microbiol.">
        <title>Novel thermophilic genera Geochorda gen. nov. and Carboxydochorda gen. nov. from the deep terrestrial subsurface reveal the ecophysiological diversity in the class Limnochordia.</title>
        <authorList>
            <person name="Karnachuk O.V."/>
            <person name="Lukina A.P."/>
            <person name="Avakyan M.R."/>
            <person name="Kadnikov V.V."/>
            <person name="Begmatov S."/>
            <person name="Beletsky A.V."/>
            <person name="Vlasova K.G."/>
            <person name="Novikov A.A."/>
            <person name="Shcherbakova V.A."/>
            <person name="Mardanov A.V."/>
            <person name="Ravin N.V."/>
        </authorList>
    </citation>
    <scope>NUCLEOTIDE SEQUENCE [LARGE SCALE GENOMIC DNA]</scope>
    <source>
        <strain evidence="4 5">L945</strain>
    </source>
</reference>
<dbReference type="InterPro" id="IPR017871">
    <property type="entry name" value="ABC_transporter-like_CS"/>
</dbReference>
<dbReference type="Proteomes" id="UP001332192">
    <property type="component" value="Chromosome"/>
</dbReference>
<dbReference type="PROSITE" id="PS50893">
    <property type="entry name" value="ABC_TRANSPORTER_2"/>
    <property type="match status" value="1"/>
</dbReference>
<evidence type="ECO:0000256" key="2">
    <source>
        <dbReference type="ARBA" id="ARBA00022840"/>
    </source>
</evidence>
<gene>
    <name evidence="4" type="ORF">U7230_14210</name>
</gene>
<evidence type="ECO:0000259" key="3">
    <source>
        <dbReference type="PROSITE" id="PS50893"/>
    </source>
</evidence>
<keyword evidence="1" id="KW-0547">Nucleotide-binding</keyword>